<proteinExistence type="predicted"/>
<evidence type="ECO:0000313" key="2">
    <source>
        <dbReference type="EMBL" id="OGF63388.1"/>
    </source>
</evidence>
<dbReference type="Pfam" id="PF18895">
    <property type="entry name" value="T4SS_pilin"/>
    <property type="match status" value="1"/>
</dbReference>
<keyword evidence="1" id="KW-0812">Transmembrane</keyword>
<evidence type="ECO:0000313" key="3">
    <source>
        <dbReference type="Proteomes" id="UP000179251"/>
    </source>
</evidence>
<gene>
    <name evidence="2" type="ORF">A2834_04215</name>
</gene>
<comment type="caution">
    <text evidence="2">The sequence shown here is derived from an EMBL/GenBank/DDBJ whole genome shotgun (WGS) entry which is preliminary data.</text>
</comment>
<dbReference type="AlphaFoldDB" id="A0A1F5VJI0"/>
<dbReference type="STRING" id="1798325.A2834_04215"/>
<keyword evidence="1" id="KW-0472">Membrane</keyword>
<dbReference type="Proteomes" id="UP000179251">
    <property type="component" value="Unassembled WGS sequence"/>
</dbReference>
<evidence type="ECO:0000256" key="1">
    <source>
        <dbReference type="SAM" id="Phobius"/>
    </source>
</evidence>
<organism evidence="2 3">
    <name type="scientific">Candidatus Giovannonibacteria bacterium RIFCSPHIGHO2_01_FULL_45_23</name>
    <dbReference type="NCBI Taxonomy" id="1798325"/>
    <lineage>
        <taxon>Bacteria</taxon>
        <taxon>Candidatus Giovannoniibacteriota</taxon>
    </lineage>
</organism>
<reference evidence="2 3" key="1">
    <citation type="journal article" date="2016" name="Nat. Commun.">
        <title>Thousands of microbial genomes shed light on interconnected biogeochemical processes in an aquifer system.</title>
        <authorList>
            <person name="Anantharaman K."/>
            <person name="Brown C.T."/>
            <person name="Hug L.A."/>
            <person name="Sharon I."/>
            <person name="Castelle C.J."/>
            <person name="Probst A.J."/>
            <person name="Thomas B.C."/>
            <person name="Singh A."/>
            <person name="Wilkins M.J."/>
            <person name="Karaoz U."/>
            <person name="Brodie E.L."/>
            <person name="Williams K.H."/>
            <person name="Hubbard S.S."/>
            <person name="Banfield J.F."/>
        </authorList>
    </citation>
    <scope>NUCLEOTIDE SEQUENCE [LARGE SCALE GENOMIC DNA]</scope>
</reference>
<feature type="transmembrane region" description="Helical" evidence="1">
    <location>
        <begin position="6"/>
        <end position="28"/>
    </location>
</feature>
<dbReference type="InterPro" id="IPR043993">
    <property type="entry name" value="T4SS_pilin"/>
</dbReference>
<accession>A0A1F5VJI0</accession>
<sequence>MLNKLVGLLFVVATVVFLWGVIQYVIAGGDEKKLEQSRSFIIYGLIGLFVMVAMWGIVRAVCSTLFSGC</sequence>
<dbReference type="EMBL" id="MFHD01000003">
    <property type="protein sequence ID" value="OGF63388.1"/>
    <property type="molecule type" value="Genomic_DNA"/>
</dbReference>
<name>A0A1F5VJI0_9BACT</name>
<keyword evidence="1" id="KW-1133">Transmembrane helix</keyword>
<feature type="transmembrane region" description="Helical" evidence="1">
    <location>
        <begin position="40"/>
        <end position="58"/>
    </location>
</feature>
<protein>
    <submittedName>
        <fullName evidence="2">Uncharacterized protein</fullName>
    </submittedName>
</protein>